<reference evidence="2" key="1">
    <citation type="journal article" date="2019" name="Int. J. Syst. Evol. Microbiol.">
        <title>The Global Catalogue of Microorganisms (GCM) 10K type strain sequencing project: providing services to taxonomists for standard genome sequencing and annotation.</title>
        <authorList>
            <consortium name="The Broad Institute Genomics Platform"/>
            <consortium name="The Broad Institute Genome Sequencing Center for Infectious Disease"/>
            <person name="Wu L."/>
            <person name="Ma J."/>
        </authorList>
    </citation>
    <scope>NUCLEOTIDE SEQUENCE [LARGE SCALE GENOMIC DNA]</scope>
    <source>
        <strain evidence="2">JCM 14718</strain>
    </source>
</reference>
<sequence length="398" mass="44122">MSELFVMETLDWDVFVRDCWDRRPVLVRHVPRPPFQENEVFQAATVAGRSERPGVLPPNAQFTVERRQQVVAGDFLPEPDDGSLAGYQKRLAERLGGRRYALILHGFHGMAYPQWARERDFYAGLWERVGIPLSGAITTLFHGTYEHSPVGVHKDRFATFMFGLAGRKRMRFWPSRPWSDPVSTVLDYEPYKAESFAVEIGPGELLYWPSSFYHVGESAGDEPATSVNVGVPREGHRAAYDLDDLLLSVDPALLADPGRSFGQYPRSSSPLLGTVDGSLPPAFEQALAYFRDFAADGLAERAVDRSLRIRTAGGLRPVPPPDERRALPDTAVVRRTAEIVVAGDLCAANGHVTRFEAGSEMAQLLANQPVRVGETGPAARHLLETLESFHAVERDESG</sequence>
<evidence type="ECO:0008006" key="3">
    <source>
        <dbReference type="Google" id="ProtNLM"/>
    </source>
</evidence>
<dbReference type="EMBL" id="BAAANY010000036">
    <property type="protein sequence ID" value="GAA1710043.1"/>
    <property type="molecule type" value="Genomic_DNA"/>
</dbReference>
<name>A0ABP4UVM7_9ACTN</name>
<evidence type="ECO:0000313" key="2">
    <source>
        <dbReference type="Proteomes" id="UP001500618"/>
    </source>
</evidence>
<dbReference type="Proteomes" id="UP001500618">
    <property type="component" value="Unassembled WGS sequence"/>
</dbReference>
<protein>
    <recommendedName>
        <fullName evidence="3">Cupin</fullName>
    </recommendedName>
</protein>
<organism evidence="1 2">
    <name type="scientific">Fodinicola feengrottensis</name>
    <dbReference type="NCBI Taxonomy" id="435914"/>
    <lineage>
        <taxon>Bacteria</taxon>
        <taxon>Bacillati</taxon>
        <taxon>Actinomycetota</taxon>
        <taxon>Actinomycetes</taxon>
        <taxon>Mycobacteriales</taxon>
        <taxon>Fodinicola</taxon>
    </lineage>
</organism>
<proteinExistence type="predicted"/>
<gene>
    <name evidence="1" type="ORF">GCM10009765_69170</name>
</gene>
<accession>A0ABP4UVM7</accession>
<keyword evidence="2" id="KW-1185">Reference proteome</keyword>
<comment type="caution">
    <text evidence="1">The sequence shown here is derived from an EMBL/GenBank/DDBJ whole genome shotgun (WGS) entry which is preliminary data.</text>
</comment>
<evidence type="ECO:0000313" key="1">
    <source>
        <dbReference type="EMBL" id="GAA1710043.1"/>
    </source>
</evidence>
<dbReference type="Gene3D" id="2.60.120.650">
    <property type="entry name" value="Cupin"/>
    <property type="match status" value="1"/>
</dbReference>
<dbReference type="SUPFAM" id="SSF51197">
    <property type="entry name" value="Clavaminate synthase-like"/>
    <property type="match status" value="1"/>
</dbReference>
<dbReference type="RefSeq" id="WP_279579423.1">
    <property type="nucleotide sequence ID" value="NZ_BAAANY010000036.1"/>
</dbReference>